<organism evidence="2">
    <name type="scientific">Tanacetum cinerariifolium</name>
    <name type="common">Dalmatian daisy</name>
    <name type="synonym">Chrysanthemum cinerariifolium</name>
    <dbReference type="NCBI Taxonomy" id="118510"/>
    <lineage>
        <taxon>Eukaryota</taxon>
        <taxon>Viridiplantae</taxon>
        <taxon>Streptophyta</taxon>
        <taxon>Embryophyta</taxon>
        <taxon>Tracheophyta</taxon>
        <taxon>Spermatophyta</taxon>
        <taxon>Magnoliopsida</taxon>
        <taxon>eudicotyledons</taxon>
        <taxon>Gunneridae</taxon>
        <taxon>Pentapetalae</taxon>
        <taxon>asterids</taxon>
        <taxon>campanulids</taxon>
        <taxon>Asterales</taxon>
        <taxon>Asteraceae</taxon>
        <taxon>Asteroideae</taxon>
        <taxon>Anthemideae</taxon>
        <taxon>Anthemidinae</taxon>
        <taxon>Tanacetum</taxon>
    </lineage>
</organism>
<dbReference type="AlphaFoldDB" id="A0A699IB67"/>
<evidence type="ECO:0000256" key="1">
    <source>
        <dbReference type="SAM" id="MobiDB-lite"/>
    </source>
</evidence>
<reference evidence="2" key="1">
    <citation type="journal article" date="2019" name="Sci. Rep.">
        <title>Draft genome of Tanacetum cinerariifolium, the natural source of mosquito coil.</title>
        <authorList>
            <person name="Yamashiro T."/>
            <person name="Shiraishi A."/>
            <person name="Satake H."/>
            <person name="Nakayama K."/>
        </authorList>
    </citation>
    <scope>NUCLEOTIDE SEQUENCE</scope>
</reference>
<comment type="caution">
    <text evidence="2">The sequence shown here is derived from an EMBL/GenBank/DDBJ whole genome shotgun (WGS) entry which is preliminary data.</text>
</comment>
<protein>
    <submittedName>
        <fullName evidence="2">Uncharacterized protein</fullName>
    </submittedName>
</protein>
<feature type="region of interest" description="Disordered" evidence="1">
    <location>
        <begin position="1"/>
        <end position="37"/>
    </location>
</feature>
<evidence type="ECO:0000313" key="2">
    <source>
        <dbReference type="EMBL" id="GEZ41638.1"/>
    </source>
</evidence>
<sequence>MGHGSGYGSTHGSAHGSVLIHDNEDDSPVEEVLSVKPKKPLRRATRVKKDEPKEPLKDWTVAEESALCQAWVRPRIGAFCAIINNIEANHESASGGLNLNEEVDEDVEKTQEFWPMGRDRAKAKKKAVGSSRGDILQSLIW</sequence>
<gene>
    <name evidence="2" type="ORF">Tci_513611</name>
</gene>
<name>A0A699IB67_TANCI</name>
<proteinExistence type="predicted"/>
<dbReference type="EMBL" id="BKCJ010276291">
    <property type="protein sequence ID" value="GEZ41638.1"/>
    <property type="molecule type" value="Genomic_DNA"/>
</dbReference>
<accession>A0A699IB67</accession>